<reference evidence="12" key="1">
    <citation type="submission" date="2016-06" db="EMBL/GenBank/DDBJ databases">
        <title>Draft Genome sequence of the fungus Inonotus baumii.</title>
        <authorList>
            <person name="Zhu H."/>
            <person name="Lin W."/>
        </authorList>
    </citation>
    <scope>NUCLEOTIDE SEQUENCE</scope>
    <source>
        <strain evidence="12">821</strain>
    </source>
</reference>
<keyword evidence="13" id="KW-1185">Reference proteome</keyword>
<comment type="caution">
    <text evidence="12">The sequence shown here is derived from an EMBL/GenBank/DDBJ whole genome shotgun (WGS) entry which is preliminary data.</text>
</comment>
<feature type="transmembrane region" description="Helical" evidence="11">
    <location>
        <begin position="94"/>
        <end position="119"/>
    </location>
</feature>
<evidence type="ECO:0000256" key="10">
    <source>
        <dbReference type="SAM" id="MobiDB-lite"/>
    </source>
</evidence>
<dbReference type="InterPro" id="IPR050363">
    <property type="entry name" value="MIP/Aquaporin"/>
</dbReference>
<dbReference type="GO" id="GO:0005886">
    <property type="term" value="C:plasma membrane"/>
    <property type="evidence" value="ECO:0007669"/>
    <property type="project" value="TreeGrafter"/>
</dbReference>
<keyword evidence="4 9" id="KW-0812">Transmembrane</keyword>
<feature type="transmembrane region" description="Helical" evidence="11">
    <location>
        <begin position="196"/>
        <end position="216"/>
    </location>
</feature>
<dbReference type="PANTHER" id="PTHR43829:SF9">
    <property type="entry name" value="AQUAPORIN-9"/>
    <property type="match status" value="1"/>
</dbReference>
<keyword evidence="7 11" id="KW-0472">Membrane</keyword>
<feature type="transmembrane region" description="Helical" evidence="11">
    <location>
        <begin position="62"/>
        <end position="82"/>
    </location>
</feature>
<dbReference type="PRINTS" id="PR00783">
    <property type="entry name" value="MINTRINSICP"/>
</dbReference>
<dbReference type="EMBL" id="LNZH02000167">
    <property type="protein sequence ID" value="OCB88968.1"/>
    <property type="molecule type" value="Genomic_DNA"/>
</dbReference>
<evidence type="ECO:0000256" key="8">
    <source>
        <dbReference type="ARBA" id="ARBA00034651"/>
    </source>
</evidence>
<dbReference type="InterPro" id="IPR022357">
    <property type="entry name" value="MIP_CS"/>
</dbReference>
<dbReference type="Gene3D" id="1.20.1080.10">
    <property type="entry name" value="Glycerol uptake facilitator protein"/>
    <property type="match status" value="1"/>
</dbReference>
<evidence type="ECO:0000313" key="13">
    <source>
        <dbReference type="Proteomes" id="UP000757232"/>
    </source>
</evidence>
<keyword evidence="3 9" id="KW-0813">Transport</keyword>
<gene>
    <name evidence="12" type="ORF">A7U60_g3923</name>
</gene>
<accession>A0A9Q5N9K9</accession>
<dbReference type="OrthoDB" id="3222at2759"/>
<protein>
    <submittedName>
        <fullName evidence="12">Aquaporin</fullName>
    </submittedName>
</protein>
<evidence type="ECO:0000256" key="7">
    <source>
        <dbReference type="ARBA" id="ARBA00023136"/>
    </source>
</evidence>
<dbReference type="Pfam" id="PF00230">
    <property type="entry name" value="MIP"/>
    <property type="match status" value="1"/>
</dbReference>
<dbReference type="AlphaFoldDB" id="A0A9Q5N9K9"/>
<evidence type="ECO:0000256" key="11">
    <source>
        <dbReference type="SAM" id="Phobius"/>
    </source>
</evidence>
<dbReference type="InterPro" id="IPR023271">
    <property type="entry name" value="Aquaporin-like"/>
</dbReference>
<evidence type="ECO:0000256" key="2">
    <source>
        <dbReference type="ARBA" id="ARBA00006175"/>
    </source>
</evidence>
<evidence type="ECO:0000256" key="6">
    <source>
        <dbReference type="ARBA" id="ARBA00022989"/>
    </source>
</evidence>
<evidence type="ECO:0000256" key="5">
    <source>
        <dbReference type="ARBA" id="ARBA00022737"/>
    </source>
</evidence>
<feature type="transmembrane region" description="Helical" evidence="11">
    <location>
        <begin position="140"/>
        <end position="160"/>
    </location>
</feature>
<comment type="catalytic activity">
    <reaction evidence="8">
        <text>H2O(in) = H2O(out)</text>
        <dbReference type="Rhea" id="RHEA:29667"/>
        <dbReference type="ChEBI" id="CHEBI:15377"/>
    </reaction>
</comment>
<evidence type="ECO:0000313" key="12">
    <source>
        <dbReference type="EMBL" id="OCB88968.1"/>
    </source>
</evidence>
<keyword evidence="5" id="KW-0677">Repeat</keyword>
<dbReference type="CDD" id="cd00333">
    <property type="entry name" value="MIP"/>
    <property type="match status" value="1"/>
</dbReference>
<organism evidence="12 13">
    <name type="scientific">Sanghuangporus baumii</name>
    <name type="common">Phellinus baumii</name>
    <dbReference type="NCBI Taxonomy" id="108892"/>
    <lineage>
        <taxon>Eukaryota</taxon>
        <taxon>Fungi</taxon>
        <taxon>Dikarya</taxon>
        <taxon>Basidiomycota</taxon>
        <taxon>Agaricomycotina</taxon>
        <taxon>Agaricomycetes</taxon>
        <taxon>Hymenochaetales</taxon>
        <taxon>Hymenochaetaceae</taxon>
        <taxon>Sanghuangporus</taxon>
    </lineage>
</organism>
<dbReference type="NCBIfam" id="TIGR00861">
    <property type="entry name" value="MIP"/>
    <property type="match status" value="1"/>
</dbReference>
<comment type="subcellular location">
    <subcellularLocation>
        <location evidence="1">Membrane</location>
        <topology evidence="1">Multi-pass membrane protein</topology>
    </subcellularLocation>
</comment>
<evidence type="ECO:0000256" key="3">
    <source>
        <dbReference type="ARBA" id="ARBA00022448"/>
    </source>
</evidence>
<dbReference type="InterPro" id="IPR000425">
    <property type="entry name" value="MIP"/>
</dbReference>
<evidence type="ECO:0000256" key="1">
    <source>
        <dbReference type="ARBA" id="ARBA00004141"/>
    </source>
</evidence>
<evidence type="ECO:0000256" key="9">
    <source>
        <dbReference type="RuleBase" id="RU000477"/>
    </source>
</evidence>
<dbReference type="Proteomes" id="UP000757232">
    <property type="component" value="Unassembled WGS sequence"/>
</dbReference>
<dbReference type="FunFam" id="1.20.1080.10:FF:000027">
    <property type="entry name" value="MIP aquaporin"/>
    <property type="match status" value="1"/>
</dbReference>
<feature type="region of interest" description="Disordered" evidence="10">
    <location>
        <begin position="1"/>
        <end position="26"/>
    </location>
</feature>
<dbReference type="PANTHER" id="PTHR43829">
    <property type="entry name" value="AQUAPORIN OR AQUAGLYCEROPORIN RELATED"/>
    <property type="match status" value="1"/>
</dbReference>
<dbReference type="SUPFAM" id="SSF81338">
    <property type="entry name" value="Aquaporin-like"/>
    <property type="match status" value="1"/>
</dbReference>
<feature type="transmembrane region" description="Helical" evidence="11">
    <location>
        <begin position="228"/>
        <end position="250"/>
    </location>
</feature>
<proteinExistence type="inferred from homology"/>
<dbReference type="GO" id="GO:0015254">
    <property type="term" value="F:glycerol channel activity"/>
    <property type="evidence" value="ECO:0007669"/>
    <property type="project" value="TreeGrafter"/>
</dbReference>
<evidence type="ECO:0000256" key="4">
    <source>
        <dbReference type="ARBA" id="ARBA00022692"/>
    </source>
</evidence>
<feature type="transmembrane region" description="Helical" evidence="11">
    <location>
        <begin position="280"/>
        <end position="300"/>
    </location>
</feature>
<keyword evidence="6 11" id="KW-1133">Transmembrane helix</keyword>
<dbReference type="GO" id="GO:0015250">
    <property type="term" value="F:water channel activity"/>
    <property type="evidence" value="ECO:0007669"/>
    <property type="project" value="TreeGrafter"/>
</dbReference>
<sequence>MSTSEISTKHFVPRTSPRASDEGVETTVANTQSYSNDMTYFENYPNRWAKLRHAIREPAAEFLGTGIFVMFGTAGNAQGILFDNTNVSPTPAGGWLSVALAWGIGIGLGAWVSAGISGGHINPAVTLSLATFRGFPWRKVPIYILSQLLGAIVGAALTYANYVDAINLAEGGSGIRTVSGTAGLFGTYAIGYLSNVSAFFEEFFGAFLLVFVLLAVLDRKNGPPPAGLVPVVLFMILFGLGMAFGAQTGFAVNPARDLGPRILTAMVGYGRDVFNFRHQYWLWCGVLAPICGALVANLIYDAFVYTGEDSILNRPNTAARAARLHAPTQEQKTVSGSDMV</sequence>
<comment type="similarity">
    <text evidence="2 9">Belongs to the MIP/aquaporin (TC 1.A.8) family.</text>
</comment>
<name>A0A9Q5N9K9_SANBA</name>
<dbReference type="PROSITE" id="PS00221">
    <property type="entry name" value="MIP"/>
    <property type="match status" value="1"/>
</dbReference>